<dbReference type="PANTHER" id="PTHR45712:SF22">
    <property type="entry name" value="INSULIN-LIKE GROWTH FACTOR-BINDING PROTEIN COMPLEX ACID LABILE SUBUNIT"/>
    <property type="match status" value="1"/>
</dbReference>
<accession>A0A8U0W8T6</accession>
<dbReference type="RefSeq" id="XP_037881665.1">
    <property type="nucleotide sequence ID" value="XM_038025737.1"/>
</dbReference>
<evidence type="ECO:0000256" key="3">
    <source>
        <dbReference type="SAM" id="MobiDB-lite"/>
    </source>
</evidence>
<feature type="region of interest" description="Disordered" evidence="3">
    <location>
        <begin position="416"/>
        <end position="436"/>
    </location>
</feature>
<protein>
    <submittedName>
        <fullName evidence="6 7">Decorin isoform X1</fullName>
    </submittedName>
</protein>
<dbReference type="InterPro" id="IPR001611">
    <property type="entry name" value="Leu-rich_rpt"/>
</dbReference>
<dbReference type="GeneID" id="119632697"/>
<dbReference type="AlphaFoldDB" id="A0A8U0W8T6"/>
<keyword evidence="1" id="KW-0433">Leucine-rich repeat</keyword>
<dbReference type="Gene3D" id="3.80.10.10">
    <property type="entry name" value="Ribonuclease Inhibitor"/>
    <property type="match status" value="2"/>
</dbReference>
<dbReference type="RefSeq" id="XP_037881664.1">
    <property type="nucleotide sequence ID" value="XM_038025736.1"/>
</dbReference>
<keyword evidence="4" id="KW-1133">Transmembrane helix</keyword>
<evidence type="ECO:0000313" key="7">
    <source>
        <dbReference type="RefSeq" id="XP_037881665.1"/>
    </source>
</evidence>
<feature type="region of interest" description="Disordered" evidence="3">
    <location>
        <begin position="512"/>
        <end position="533"/>
    </location>
</feature>
<dbReference type="Proteomes" id="UP000092443">
    <property type="component" value="Unplaced"/>
</dbReference>
<evidence type="ECO:0000256" key="4">
    <source>
        <dbReference type="SAM" id="Phobius"/>
    </source>
</evidence>
<dbReference type="GO" id="GO:0005615">
    <property type="term" value="C:extracellular space"/>
    <property type="evidence" value="ECO:0007669"/>
    <property type="project" value="TreeGrafter"/>
</dbReference>
<dbReference type="InterPro" id="IPR032675">
    <property type="entry name" value="LRR_dom_sf"/>
</dbReference>
<keyword evidence="4" id="KW-0812">Transmembrane</keyword>
<dbReference type="KEGG" id="gfs:119632697"/>
<keyword evidence="4" id="KW-0472">Membrane</keyword>
<dbReference type="InterPro" id="IPR050333">
    <property type="entry name" value="SLRP"/>
</dbReference>
<evidence type="ECO:0000313" key="5">
    <source>
        <dbReference type="Proteomes" id="UP000092443"/>
    </source>
</evidence>
<gene>
    <name evidence="6 7" type="primary">LOC119632697</name>
</gene>
<name>A0A8U0W8T6_9MUSC</name>
<dbReference type="SUPFAM" id="SSF52058">
    <property type="entry name" value="L domain-like"/>
    <property type="match status" value="1"/>
</dbReference>
<dbReference type="InterPro" id="IPR003591">
    <property type="entry name" value="Leu-rich_rpt_typical-subtyp"/>
</dbReference>
<organism evidence="5 6">
    <name type="scientific">Glossina fuscipes</name>
    <dbReference type="NCBI Taxonomy" id="7396"/>
    <lineage>
        <taxon>Eukaryota</taxon>
        <taxon>Metazoa</taxon>
        <taxon>Ecdysozoa</taxon>
        <taxon>Arthropoda</taxon>
        <taxon>Hexapoda</taxon>
        <taxon>Insecta</taxon>
        <taxon>Pterygota</taxon>
        <taxon>Neoptera</taxon>
        <taxon>Endopterygota</taxon>
        <taxon>Diptera</taxon>
        <taxon>Brachycera</taxon>
        <taxon>Muscomorpha</taxon>
        <taxon>Hippoboscoidea</taxon>
        <taxon>Glossinidae</taxon>
        <taxon>Glossina</taxon>
    </lineage>
</organism>
<dbReference type="Pfam" id="PF13855">
    <property type="entry name" value="LRR_8"/>
    <property type="match status" value="1"/>
</dbReference>
<sequence>MKKKEKKKERKKLSSAFVKFFNTLSLTIICLLNRVKMHSFAHYASHRIYSKLYFDIIDRNFYSVYYGRGTPLKGEPSFYGEEYRDDDYGYYDSDESEDDSSQDQQKTIAQEAKKKLTTTTTTTVKTLLSLFNLPKRNDHVLDPTCPKECLCLEDFKFVNCAHAHLKHVPPDLPRTAYKVDLSNNQIELIRGTDFANRSKLMEINLNNNHLTELNKEIFNGLTRLQRLHLASNLLTTIEPDTFHGATDLSLLDLSNNSIVLPQQGSLLNQTSLLEFHCRNCSWSYISKDTFKNTPSLTVLRIDQNDFGMKINTLAFTPLKNLIKLSLPDLDQNNTEKLCELLETIDNISFKRFDVSCFELVLGTNYNDSIILTTDRSFPNPRWPKEEIGTHLTAIKPNNNTVIKGITKMNTNVNMTYMTNNSNSSSSNNDNNNNTSSSVEGVLLINTSTVSSVVNSSSSKGSEEAYQVPVSPETIDRMLIGLMVVSIIGLIVGLICRNDVGGIKTKCCRTRKVPTENEEDPDATPEEIPLNKIS</sequence>
<feature type="compositionally biased region" description="Acidic residues" evidence="3">
    <location>
        <begin position="515"/>
        <end position="524"/>
    </location>
</feature>
<reference evidence="6 7" key="1">
    <citation type="submission" date="2025-04" db="UniProtKB">
        <authorList>
            <consortium name="RefSeq"/>
        </authorList>
    </citation>
    <scope>IDENTIFICATION</scope>
    <source>
        <tissue evidence="6 7">Whole body pupa</tissue>
    </source>
</reference>
<dbReference type="SMART" id="SM00369">
    <property type="entry name" value="LRR_TYP"/>
    <property type="match status" value="2"/>
</dbReference>
<keyword evidence="5" id="KW-1185">Reference proteome</keyword>
<evidence type="ECO:0000256" key="2">
    <source>
        <dbReference type="ARBA" id="ARBA00022737"/>
    </source>
</evidence>
<evidence type="ECO:0000256" key="1">
    <source>
        <dbReference type="ARBA" id="ARBA00022614"/>
    </source>
</evidence>
<keyword evidence="2" id="KW-0677">Repeat</keyword>
<feature type="transmembrane region" description="Helical" evidence="4">
    <location>
        <begin position="477"/>
        <end position="495"/>
    </location>
</feature>
<dbReference type="PANTHER" id="PTHR45712">
    <property type="entry name" value="AGAP008170-PA"/>
    <property type="match status" value="1"/>
</dbReference>
<evidence type="ECO:0000313" key="6">
    <source>
        <dbReference type="RefSeq" id="XP_037881664.1"/>
    </source>
</evidence>
<proteinExistence type="predicted"/>